<dbReference type="RefSeq" id="WP_177167447.1">
    <property type="nucleotide sequence ID" value="NZ_FNWU01000002.1"/>
</dbReference>
<evidence type="ECO:0000313" key="1">
    <source>
        <dbReference type="EMBL" id="SEH45988.1"/>
    </source>
</evidence>
<dbReference type="AlphaFoldDB" id="A0A1H6IBE6"/>
<dbReference type="SUPFAM" id="SSF55785">
    <property type="entry name" value="PYP-like sensor domain (PAS domain)"/>
    <property type="match status" value="1"/>
</dbReference>
<sequence length="108" mass="11462">MGYRVSYGVPFTSFRMETNRFVECPPIGVYRTTVDGLILDANAAFTTLLGADAAADVIGSKITTHVVHVSGSNFDAPIDGGSRSHPCVVIFGLGTSLSPVFGPDERLR</sequence>
<organism evidence="1 2">
    <name type="scientific">Halopenitus malekzadehii</name>
    <dbReference type="NCBI Taxonomy" id="1267564"/>
    <lineage>
        <taxon>Archaea</taxon>
        <taxon>Methanobacteriati</taxon>
        <taxon>Methanobacteriota</taxon>
        <taxon>Stenosarchaea group</taxon>
        <taxon>Halobacteria</taxon>
        <taxon>Halobacteriales</taxon>
        <taxon>Haloferacaceae</taxon>
        <taxon>Halopenitus</taxon>
    </lineage>
</organism>
<dbReference type="InterPro" id="IPR035965">
    <property type="entry name" value="PAS-like_dom_sf"/>
</dbReference>
<reference evidence="1 2" key="1">
    <citation type="submission" date="2016-10" db="EMBL/GenBank/DDBJ databases">
        <authorList>
            <person name="de Groot N.N."/>
        </authorList>
    </citation>
    <scope>NUCLEOTIDE SEQUENCE [LARGE SCALE GENOMIC DNA]</scope>
    <source>
        <strain evidence="1 2">IBRC-M10418</strain>
    </source>
</reference>
<protein>
    <recommendedName>
        <fullName evidence="3">PAS domain-containing protein</fullName>
    </recommendedName>
</protein>
<gene>
    <name evidence="1" type="ORF">SAMN05192561_102101</name>
</gene>
<dbReference type="EMBL" id="FNWU01000002">
    <property type="protein sequence ID" value="SEH45988.1"/>
    <property type="molecule type" value="Genomic_DNA"/>
</dbReference>
<accession>A0A1H6IBE6</accession>
<evidence type="ECO:0008006" key="3">
    <source>
        <dbReference type="Google" id="ProtNLM"/>
    </source>
</evidence>
<dbReference type="Proteomes" id="UP000199215">
    <property type="component" value="Unassembled WGS sequence"/>
</dbReference>
<dbReference type="Gene3D" id="3.30.450.20">
    <property type="entry name" value="PAS domain"/>
    <property type="match status" value="1"/>
</dbReference>
<dbReference type="STRING" id="1267564.SAMN05192561_102101"/>
<evidence type="ECO:0000313" key="2">
    <source>
        <dbReference type="Proteomes" id="UP000199215"/>
    </source>
</evidence>
<proteinExistence type="predicted"/>
<keyword evidence="2" id="KW-1185">Reference proteome</keyword>
<name>A0A1H6IBE6_9EURY</name>